<reference evidence="2" key="1">
    <citation type="submission" date="2020-05" db="EMBL/GenBank/DDBJ databases">
        <authorList>
            <person name="Chiriac C."/>
            <person name="Salcher M."/>
            <person name="Ghai R."/>
            <person name="Kavagutti S V."/>
        </authorList>
    </citation>
    <scope>NUCLEOTIDE SEQUENCE</scope>
</reference>
<dbReference type="EMBL" id="CAFAAL010000323">
    <property type="protein sequence ID" value="CAB4825107.1"/>
    <property type="molecule type" value="Genomic_DNA"/>
</dbReference>
<protein>
    <submittedName>
        <fullName evidence="2">Unannotated protein</fullName>
    </submittedName>
</protein>
<keyword evidence="1" id="KW-0812">Transmembrane</keyword>
<dbReference type="AlphaFoldDB" id="A0A6J6ZX13"/>
<keyword evidence="1" id="KW-1133">Transmembrane helix</keyword>
<accession>A0A6J6ZX13</accession>
<sequence>MAINMIVLDNEQGFSFGHKKALHSHVRLLVFRFIVTGVQSLNRSSDRYRFRHMLTLLPRWFTGMASIINIQIFGSSFTLTSYH</sequence>
<evidence type="ECO:0000256" key="1">
    <source>
        <dbReference type="SAM" id="Phobius"/>
    </source>
</evidence>
<name>A0A6J6ZX13_9ZZZZ</name>
<organism evidence="2">
    <name type="scientific">freshwater metagenome</name>
    <dbReference type="NCBI Taxonomy" id="449393"/>
    <lineage>
        <taxon>unclassified sequences</taxon>
        <taxon>metagenomes</taxon>
        <taxon>ecological metagenomes</taxon>
    </lineage>
</organism>
<evidence type="ECO:0000313" key="2">
    <source>
        <dbReference type="EMBL" id="CAB4825107.1"/>
    </source>
</evidence>
<feature type="transmembrane region" description="Helical" evidence="1">
    <location>
        <begin position="57"/>
        <end position="79"/>
    </location>
</feature>
<keyword evidence="1" id="KW-0472">Membrane</keyword>
<proteinExistence type="predicted"/>
<gene>
    <name evidence="2" type="ORF">UFOPK3004_02065</name>
</gene>